<proteinExistence type="predicted"/>
<evidence type="ECO:0000313" key="9">
    <source>
        <dbReference type="EMBL" id="CAK9152862.1"/>
    </source>
</evidence>
<dbReference type="FunFam" id="1.10.10.60:FF:000011">
    <property type="entry name" value="Myb transcription factor"/>
    <property type="match status" value="1"/>
</dbReference>
<evidence type="ECO:0000259" key="8">
    <source>
        <dbReference type="PROSITE" id="PS51294"/>
    </source>
</evidence>
<dbReference type="GO" id="GO:0005634">
    <property type="term" value="C:nucleus"/>
    <property type="evidence" value="ECO:0007669"/>
    <property type="project" value="UniProtKB-SubCell"/>
</dbReference>
<dbReference type="InterPro" id="IPR001005">
    <property type="entry name" value="SANT/Myb"/>
</dbReference>
<dbReference type="InterPro" id="IPR044676">
    <property type="entry name" value="EOBI/EOBII-like_plant"/>
</dbReference>
<keyword evidence="2" id="KW-0677">Repeat</keyword>
<feature type="domain" description="Myb-like" evidence="7">
    <location>
        <begin position="60"/>
        <end position="110"/>
    </location>
</feature>
<name>A0ABC8SEC5_9AQUA</name>
<keyword evidence="6" id="KW-0539">Nucleus</keyword>
<organism evidence="9 10">
    <name type="scientific">Ilex paraguariensis</name>
    <name type="common">yerba mate</name>
    <dbReference type="NCBI Taxonomy" id="185542"/>
    <lineage>
        <taxon>Eukaryota</taxon>
        <taxon>Viridiplantae</taxon>
        <taxon>Streptophyta</taxon>
        <taxon>Embryophyta</taxon>
        <taxon>Tracheophyta</taxon>
        <taxon>Spermatophyta</taxon>
        <taxon>Magnoliopsida</taxon>
        <taxon>eudicotyledons</taxon>
        <taxon>Gunneridae</taxon>
        <taxon>Pentapetalae</taxon>
        <taxon>asterids</taxon>
        <taxon>campanulids</taxon>
        <taxon>Aquifoliales</taxon>
        <taxon>Aquifoliaceae</taxon>
        <taxon>Ilex</taxon>
    </lineage>
</organism>
<dbReference type="AlphaFoldDB" id="A0ABC8SEC5"/>
<dbReference type="Proteomes" id="UP001642360">
    <property type="component" value="Unassembled WGS sequence"/>
</dbReference>
<protein>
    <submittedName>
        <fullName evidence="9">Uncharacterized protein</fullName>
    </submittedName>
</protein>
<dbReference type="CDD" id="cd00167">
    <property type="entry name" value="SANT"/>
    <property type="match status" value="2"/>
</dbReference>
<dbReference type="InterPro" id="IPR009057">
    <property type="entry name" value="Homeodomain-like_sf"/>
</dbReference>
<dbReference type="InterPro" id="IPR017930">
    <property type="entry name" value="Myb_dom"/>
</dbReference>
<dbReference type="SMART" id="SM00717">
    <property type="entry name" value="SANT"/>
    <property type="match status" value="2"/>
</dbReference>
<comment type="subcellular location">
    <subcellularLocation>
        <location evidence="1">Nucleus</location>
    </subcellularLocation>
</comment>
<dbReference type="Gene3D" id="1.10.10.60">
    <property type="entry name" value="Homeodomain-like"/>
    <property type="match status" value="2"/>
</dbReference>
<dbReference type="EMBL" id="CAUOFW020002303">
    <property type="protein sequence ID" value="CAK9152862.1"/>
    <property type="molecule type" value="Genomic_DNA"/>
</dbReference>
<evidence type="ECO:0000256" key="5">
    <source>
        <dbReference type="ARBA" id="ARBA00023163"/>
    </source>
</evidence>
<evidence type="ECO:0000259" key="7">
    <source>
        <dbReference type="PROSITE" id="PS50090"/>
    </source>
</evidence>
<sequence length="279" mass="31801">MDVVKEQMDIRKGPWTLEEDLKLMDCITIHGEGQWSSLARGAGLNRTGKSCRLRWMNYLRPDIRHGNITLKEEVLILELHSRWGNRWSKIAQQLPGRTDNEIKNYWRTRVQKQAKQLNCDANSKQFRDIVRYVWLPRLVDRVRASSEASTTAQPSTAATSISIDQNNYETLIPECQQVHKTGLQLQPIEEDIQTQISGTGLDQIQAQISPLSVVSGGNDAFPDYSWCNNFEDGVFYRPEWEASPSQGFDVQALERSNDWLIGGASLGILLNDDSIWLQP</sequence>
<dbReference type="PROSITE" id="PS50090">
    <property type="entry name" value="MYB_LIKE"/>
    <property type="match status" value="2"/>
</dbReference>
<dbReference type="PROSITE" id="PS51294">
    <property type="entry name" value="HTH_MYB"/>
    <property type="match status" value="2"/>
</dbReference>
<dbReference type="Pfam" id="PF00249">
    <property type="entry name" value="Myb_DNA-binding"/>
    <property type="match status" value="2"/>
</dbReference>
<dbReference type="GO" id="GO:0003677">
    <property type="term" value="F:DNA binding"/>
    <property type="evidence" value="ECO:0007669"/>
    <property type="project" value="UniProtKB-KW"/>
</dbReference>
<feature type="domain" description="HTH myb-type" evidence="8">
    <location>
        <begin position="64"/>
        <end position="114"/>
    </location>
</feature>
<evidence type="ECO:0000256" key="3">
    <source>
        <dbReference type="ARBA" id="ARBA00023015"/>
    </source>
</evidence>
<accession>A0ABC8SEC5</accession>
<evidence type="ECO:0000256" key="1">
    <source>
        <dbReference type="ARBA" id="ARBA00004123"/>
    </source>
</evidence>
<keyword evidence="5" id="KW-0804">Transcription</keyword>
<evidence type="ECO:0000256" key="6">
    <source>
        <dbReference type="ARBA" id="ARBA00023242"/>
    </source>
</evidence>
<evidence type="ECO:0000256" key="2">
    <source>
        <dbReference type="ARBA" id="ARBA00022737"/>
    </source>
</evidence>
<comment type="caution">
    <text evidence="9">The sequence shown here is derived from an EMBL/GenBank/DDBJ whole genome shotgun (WGS) entry which is preliminary data.</text>
</comment>
<evidence type="ECO:0000313" key="10">
    <source>
        <dbReference type="Proteomes" id="UP001642360"/>
    </source>
</evidence>
<keyword evidence="3" id="KW-0805">Transcription regulation</keyword>
<gene>
    <name evidence="9" type="ORF">ILEXP_LOCUS21096</name>
</gene>
<keyword evidence="4" id="KW-0238">DNA-binding</keyword>
<dbReference type="PANTHER" id="PTHR45675">
    <property type="entry name" value="MYB TRANSCRIPTION FACTOR-RELATED-RELATED"/>
    <property type="match status" value="1"/>
</dbReference>
<dbReference type="PANTHER" id="PTHR45675:SF31">
    <property type="entry name" value="MYB TRANSCRIPTION FACTOR"/>
    <property type="match status" value="1"/>
</dbReference>
<feature type="domain" description="HTH myb-type" evidence="8">
    <location>
        <begin position="7"/>
        <end position="63"/>
    </location>
</feature>
<dbReference type="SUPFAM" id="SSF46689">
    <property type="entry name" value="Homeodomain-like"/>
    <property type="match status" value="1"/>
</dbReference>
<keyword evidence="10" id="KW-1185">Reference proteome</keyword>
<feature type="domain" description="Myb-like" evidence="7">
    <location>
        <begin position="7"/>
        <end position="59"/>
    </location>
</feature>
<reference evidence="9 10" key="1">
    <citation type="submission" date="2024-02" db="EMBL/GenBank/DDBJ databases">
        <authorList>
            <person name="Vignale AGUSTIN F."/>
            <person name="Sosa J E."/>
            <person name="Modenutti C."/>
        </authorList>
    </citation>
    <scope>NUCLEOTIDE SEQUENCE [LARGE SCALE GENOMIC DNA]</scope>
</reference>
<dbReference type="FunFam" id="1.10.10.60:FF:000107">
    <property type="entry name" value="MYB transcription factor"/>
    <property type="match status" value="1"/>
</dbReference>
<evidence type="ECO:0000256" key="4">
    <source>
        <dbReference type="ARBA" id="ARBA00023125"/>
    </source>
</evidence>